<organism evidence="1 2">
    <name type="scientific">Forsythia ovata</name>
    <dbReference type="NCBI Taxonomy" id="205694"/>
    <lineage>
        <taxon>Eukaryota</taxon>
        <taxon>Viridiplantae</taxon>
        <taxon>Streptophyta</taxon>
        <taxon>Embryophyta</taxon>
        <taxon>Tracheophyta</taxon>
        <taxon>Spermatophyta</taxon>
        <taxon>Magnoliopsida</taxon>
        <taxon>eudicotyledons</taxon>
        <taxon>Gunneridae</taxon>
        <taxon>Pentapetalae</taxon>
        <taxon>asterids</taxon>
        <taxon>lamiids</taxon>
        <taxon>Lamiales</taxon>
        <taxon>Oleaceae</taxon>
        <taxon>Forsythieae</taxon>
        <taxon>Forsythia</taxon>
    </lineage>
</organism>
<accession>A0ABD1W8F6</accession>
<dbReference type="EMBL" id="JBFOLJ010000004">
    <property type="protein sequence ID" value="KAL2545043.1"/>
    <property type="molecule type" value="Genomic_DNA"/>
</dbReference>
<proteinExistence type="predicted"/>
<sequence>MAMMNTARRFVLNNEVYITLSPNFLTSWKKLKQRTKSSPTTTVVDIKKVEMRMVAASSQRRLAEATKGVAEERLAAVKSSIALVNCDFDAMVLAKDKQLIEATVKLEKSMKELETVKASMEEAEARTVKLYKKSISSTHEYSHMASGDQLTERIRTVHPEWDL</sequence>
<evidence type="ECO:0000313" key="2">
    <source>
        <dbReference type="Proteomes" id="UP001604277"/>
    </source>
</evidence>
<evidence type="ECO:0000313" key="1">
    <source>
        <dbReference type="EMBL" id="KAL2545043.1"/>
    </source>
</evidence>
<comment type="caution">
    <text evidence="1">The sequence shown here is derived from an EMBL/GenBank/DDBJ whole genome shotgun (WGS) entry which is preliminary data.</text>
</comment>
<gene>
    <name evidence="1" type="ORF">Fot_14276</name>
</gene>
<reference evidence="2" key="1">
    <citation type="submission" date="2024-07" db="EMBL/GenBank/DDBJ databases">
        <title>Two chromosome-level genome assemblies of Korean endemic species Abeliophyllum distichum and Forsythia ovata (Oleaceae).</title>
        <authorList>
            <person name="Jang H."/>
        </authorList>
    </citation>
    <scope>NUCLEOTIDE SEQUENCE [LARGE SCALE GENOMIC DNA]</scope>
</reference>
<name>A0ABD1W8F6_9LAMI</name>
<protein>
    <submittedName>
        <fullName evidence="1">Uncharacterized protein</fullName>
    </submittedName>
</protein>
<keyword evidence="2" id="KW-1185">Reference proteome</keyword>
<dbReference type="AlphaFoldDB" id="A0ABD1W8F6"/>
<dbReference type="Proteomes" id="UP001604277">
    <property type="component" value="Unassembled WGS sequence"/>
</dbReference>